<dbReference type="Gene3D" id="3.90.1010.10">
    <property type="match status" value="1"/>
</dbReference>
<proteinExistence type="predicted"/>
<dbReference type="SUPFAM" id="SSF82649">
    <property type="entry name" value="SufE/NifU"/>
    <property type="match status" value="1"/>
</dbReference>
<name>A0ABU2ZIY6_9SPHN</name>
<comment type="caution">
    <text evidence="1">The sequence shown here is derived from an EMBL/GenBank/DDBJ whole genome shotgun (WGS) entry which is preliminary data.</text>
</comment>
<dbReference type="InterPro" id="IPR002871">
    <property type="entry name" value="NIF_FeS_clus_asmbl_NifU_N"/>
</dbReference>
<reference evidence="1 2" key="1">
    <citation type="submission" date="2023-09" db="EMBL/GenBank/DDBJ databases">
        <authorList>
            <person name="Rey-Velasco X."/>
        </authorList>
    </citation>
    <scope>NUCLEOTIDE SEQUENCE [LARGE SCALE GENOMIC DNA]</scope>
    <source>
        <strain evidence="1 2">F390</strain>
    </source>
</reference>
<dbReference type="RefSeq" id="WP_311340088.1">
    <property type="nucleotide sequence ID" value="NZ_JAVRHS010000002.1"/>
</dbReference>
<dbReference type="CDD" id="cd06664">
    <property type="entry name" value="IscU_like"/>
    <property type="match status" value="1"/>
</dbReference>
<keyword evidence="2" id="KW-1185">Reference proteome</keyword>
<accession>A0ABU2ZIY6</accession>
<dbReference type="EMBL" id="JAVRHS010000002">
    <property type="protein sequence ID" value="MDT0575534.1"/>
    <property type="molecule type" value="Genomic_DNA"/>
</dbReference>
<dbReference type="Proteomes" id="UP001259803">
    <property type="component" value="Unassembled WGS sequence"/>
</dbReference>
<sequence length="131" mass="13729">MTDQEKGGAGAAASFPLRGEARSSSCGSRLELGMGTGVDDRVERLGLRVQACAIGQASAAVFAEAARGRTLEEICLAAQEMQAWVTGGGPHPDWPGLDLIAAAREYPARHGAMLLAWKAAEHAMAEHGRRC</sequence>
<evidence type="ECO:0000313" key="1">
    <source>
        <dbReference type="EMBL" id="MDT0575534.1"/>
    </source>
</evidence>
<evidence type="ECO:0000313" key="2">
    <source>
        <dbReference type="Proteomes" id="UP001259803"/>
    </source>
</evidence>
<protein>
    <submittedName>
        <fullName evidence="1">Iron-sulfur cluster assembly scaffold protein</fullName>
    </submittedName>
</protein>
<gene>
    <name evidence="1" type="ORF">RM533_04990</name>
</gene>
<organism evidence="1 2">
    <name type="scientific">Croceicoccus esteveae</name>
    <dbReference type="NCBI Taxonomy" id="3075597"/>
    <lineage>
        <taxon>Bacteria</taxon>
        <taxon>Pseudomonadati</taxon>
        <taxon>Pseudomonadota</taxon>
        <taxon>Alphaproteobacteria</taxon>
        <taxon>Sphingomonadales</taxon>
        <taxon>Erythrobacteraceae</taxon>
        <taxon>Croceicoccus</taxon>
    </lineage>
</organism>